<organism evidence="2 3">
    <name type="scientific">Pseudotabrizicola sediminis</name>
    <dbReference type="NCBI Taxonomy" id="2486418"/>
    <lineage>
        <taxon>Bacteria</taxon>
        <taxon>Pseudomonadati</taxon>
        <taxon>Pseudomonadota</taxon>
        <taxon>Alphaproteobacteria</taxon>
        <taxon>Rhodobacterales</taxon>
        <taxon>Paracoccaceae</taxon>
        <taxon>Pseudotabrizicola</taxon>
    </lineage>
</organism>
<evidence type="ECO:0000313" key="2">
    <source>
        <dbReference type="EMBL" id="TGD41303.1"/>
    </source>
</evidence>
<feature type="transmembrane region" description="Helical" evidence="1">
    <location>
        <begin position="15"/>
        <end position="36"/>
    </location>
</feature>
<keyword evidence="1" id="KW-0472">Membrane</keyword>
<protein>
    <submittedName>
        <fullName evidence="2">DUF2254 domain-containing protein</fullName>
    </submittedName>
</protein>
<evidence type="ECO:0000256" key="1">
    <source>
        <dbReference type="SAM" id="Phobius"/>
    </source>
</evidence>
<feature type="transmembrane region" description="Helical" evidence="1">
    <location>
        <begin position="133"/>
        <end position="153"/>
    </location>
</feature>
<keyword evidence="1" id="KW-1133">Transmembrane helix</keyword>
<dbReference type="InterPro" id="IPR018723">
    <property type="entry name" value="DUF2254_membrane"/>
</dbReference>
<gene>
    <name evidence="2" type="ORF">EEB11_19100</name>
</gene>
<feature type="transmembrane region" description="Helical" evidence="1">
    <location>
        <begin position="56"/>
        <end position="82"/>
    </location>
</feature>
<comment type="caution">
    <text evidence="2">The sequence shown here is derived from an EMBL/GenBank/DDBJ whole genome shotgun (WGS) entry which is preliminary data.</text>
</comment>
<evidence type="ECO:0000313" key="3">
    <source>
        <dbReference type="Proteomes" id="UP000297741"/>
    </source>
</evidence>
<dbReference type="Proteomes" id="UP000297741">
    <property type="component" value="Unassembled WGS sequence"/>
</dbReference>
<name>A0ABY2KGJ2_9RHOB</name>
<keyword evidence="1" id="KW-0812">Transmembrane</keyword>
<accession>A0ABY2KGJ2</accession>
<reference evidence="2 3" key="1">
    <citation type="submission" date="2018-11" db="EMBL/GenBank/DDBJ databases">
        <title>Tabrizicola sp. isolated from sediment of alpine lake.</title>
        <authorList>
            <person name="Liu Z."/>
        </authorList>
    </citation>
    <scope>NUCLEOTIDE SEQUENCE [LARGE SCALE GENOMIC DNA]</scope>
    <source>
        <strain evidence="2 3">DRYC-M-16</strain>
    </source>
</reference>
<keyword evidence="3" id="KW-1185">Reference proteome</keyword>
<proteinExistence type="predicted"/>
<feature type="transmembrane region" description="Helical" evidence="1">
    <location>
        <begin position="103"/>
        <end position="121"/>
    </location>
</feature>
<dbReference type="EMBL" id="RPEM01000034">
    <property type="protein sequence ID" value="TGD41303.1"/>
    <property type="molecule type" value="Genomic_DNA"/>
</dbReference>
<dbReference type="Pfam" id="PF10011">
    <property type="entry name" value="DUF2254"/>
    <property type="match status" value="1"/>
</dbReference>
<sequence length="421" mass="45445">MSKLRWILSRIRRTLWIRVALYALAGVVVALLASLSGQFFPGKAPVDISTDAIDSLLTIIASSMLAVTTFSVGALTAAYAGATSHATPRATPLLTEDQVVQHALSTFVGSFLFSIVGLIALKVSAYGPEGRVVLFAVTLVMILLIVIALLRWISRLTQLGRVADTISRIEDATNDAMKTRVDMPFLGGKALISTREGNPIVAASVGYVQFIDTSALNELTEERDIDIDVQLLPGAFAYDGTVLARVPFGSEPLSEDTRASIRKAFTIGTARTYDQDPRFGVVVLSEVALRALSPAVNDPGTAIDIIGRQTRLLSFWGDAWERGSRSPANYPRISVPALKYDDMFEDAFNLIGRDAAGQIDVMLRLTKALQALTATGPEASRIAARHQLRIALDRAEDALQSPFDRQRLSDAVGVPYAADRG</sequence>